<organism evidence="6 7">
    <name type="scientific">Desulfovibrio litoralis DSM 11393</name>
    <dbReference type="NCBI Taxonomy" id="1121455"/>
    <lineage>
        <taxon>Bacteria</taxon>
        <taxon>Pseudomonadati</taxon>
        <taxon>Thermodesulfobacteriota</taxon>
        <taxon>Desulfovibrionia</taxon>
        <taxon>Desulfovibrionales</taxon>
        <taxon>Desulfovibrionaceae</taxon>
        <taxon>Desulfovibrio</taxon>
    </lineage>
</organism>
<evidence type="ECO:0000256" key="3">
    <source>
        <dbReference type="ARBA" id="ARBA00023315"/>
    </source>
</evidence>
<evidence type="ECO:0000256" key="4">
    <source>
        <dbReference type="SAM" id="Phobius"/>
    </source>
</evidence>
<dbReference type="PANTHER" id="PTHR10434:SF40">
    <property type="entry name" value="1-ACYL-SN-GLYCEROL-3-PHOSPHATE ACYLTRANSFERASE"/>
    <property type="match status" value="1"/>
</dbReference>
<keyword evidence="4" id="KW-0812">Transmembrane</keyword>
<evidence type="ECO:0000313" key="6">
    <source>
        <dbReference type="EMBL" id="SHN61817.1"/>
    </source>
</evidence>
<dbReference type="SUPFAM" id="SSF69593">
    <property type="entry name" value="Glycerol-3-phosphate (1)-acyltransferase"/>
    <property type="match status" value="1"/>
</dbReference>
<keyword evidence="3 6" id="KW-0012">Acyltransferase</keyword>
<dbReference type="STRING" id="1121455.SAMN02745728_01267"/>
<comment type="pathway">
    <text evidence="1">Lipid metabolism.</text>
</comment>
<dbReference type="CDD" id="cd07989">
    <property type="entry name" value="LPLAT_AGPAT-like"/>
    <property type="match status" value="1"/>
</dbReference>
<keyword evidence="7" id="KW-1185">Reference proteome</keyword>
<dbReference type="InterPro" id="IPR002123">
    <property type="entry name" value="Plipid/glycerol_acylTrfase"/>
</dbReference>
<feature type="domain" description="Phospholipid/glycerol acyltransferase" evidence="5">
    <location>
        <begin position="84"/>
        <end position="195"/>
    </location>
</feature>
<dbReference type="GO" id="GO:0003841">
    <property type="term" value="F:1-acylglycerol-3-phosphate O-acyltransferase activity"/>
    <property type="evidence" value="ECO:0007669"/>
    <property type="project" value="TreeGrafter"/>
</dbReference>
<evidence type="ECO:0000256" key="2">
    <source>
        <dbReference type="ARBA" id="ARBA00022679"/>
    </source>
</evidence>
<sequence>MKILYSLHCIVLTAVLHIGLLLLIALALVWGPFAYCYFRFACSFSVSKSIQHIIWWHGKTWAWLVQLFIPVTVINKNTDMPDCCIVALNHQSFYDPYCIAFTPIRSLVFIVGNWPFSIPIYNVFMIKAGYLNSSKLSSENLLSRAKNLLDEGTSVVCFPEGTRSKDGKLGRFHGGIFHLSVATMKPIVPICIDGTGRLLRKGAFLLRPTNITITILPSVDATAFLQYNEKAYYMLRKHVKLLIENELQANQTERNKK</sequence>
<dbReference type="Proteomes" id="UP000186469">
    <property type="component" value="Unassembled WGS sequence"/>
</dbReference>
<keyword evidence="4" id="KW-0472">Membrane</keyword>
<dbReference type="OrthoDB" id="9809618at2"/>
<dbReference type="PANTHER" id="PTHR10434">
    <property type="entry name" value="1-ACYL-SN-GLYCEROL-3-PHOSPHATE ACYLTRANSFERASE"/>
    <property type="match status" value="1"/>
</dbReference>
<dbReference type="RefSeq" id="WP_072696940.1">
    <property type="nucleotide sequence ID" value="NZ_FRDI01000004.1"/>
</dbReference>
<dbReference type="Pfam" id="PF01553">
    <property type="entry name" value="Acyltransferase"/>
    <property type="match status" value="1"/>
</dbReference>
<keyword evidence="4" id="KW-1133">Transmembrane helix</keyword>
<dbReference type="EMBL" id="FRDI01000004">
    <property type="protein sequence ID" value="SHN61817.1"/>
    <property type="molecule type" value="Genomic_DNA"/>
</dbReference>
<reference evidence="6 7" key="1">
    <citation type="submission" date="2016-12" db="EMBL/GenBank/DDBJ databases">
        <authorList>
            <person name="Song W.-J."/>
            <person name="Kurnit D.M."/>
        </authorList>
    </citation>
    <scope>NUCLEOTIDE SEQUENCE [LARGE SCALE GENOMIC DNA]</scope>
    <source>
        <strain evidence="6 7">DSM 11393</strain>
    </source>
</reference>
<dbReference type="SMART" id="SM00563">
    <property type="entry name" value="PlsC"/>
    <property type="match status" value="1"/>
</dbReference>
<protein>
    <submittedName>
        <fullName evidence="6">1-acyl-sn-glycerol-3-phosphate acyltransferase</fullName>
    </submittedName>
</protein>
<evidence type="ECO:0000256" key="1">
    <source>
        <dbReference type="ARBA" id="ARBA00005189"/>
    </source>
</evidence>
<evidence type="ECO:0000259" key="5">
    <source>
        <dbReference type="SMART" id="SM00563"/>
    </source>
</evidence>
<proteinExistence type="predicted"/>
<dbReference type="AlphaFoldDB" id="A0A1M7STE6"/>
<evidence type="ECO:0000313" key="7">
    <source>
        <dbReference type="Proteomes" id="UP000186469"/>
    </source>
</evidence>
<accession>A0A1M7STE6</accession>
<gene>
    <name evidence="6" type="ORF">SAMN02745728_01267</name>
</gene>
<keyword evidence="2 6" id="KW-0808">Transferase</keyword>
<name>A0A1M7STE6_9BACT</name>
<dbReference type="GO" id="GO:0006654">
    <property type="term" value="P:phosphatidic acid biosynthetic process"/>
    <property type="evidence" value="ECO:0007669"/>
    <property type="project" value="TreeGrafter"/>
</dbReference>
<feature type="transmembrane region" description="Helical" evidence="4">
    <location>
        <begin position="7"/>
        <end position="33"/>
    </location>
</feature>